<dbReference type="RefSeq" id="WP_130345186.1">
    <property type="nucleotide sequence ID" value="NZ_SGWQ01000005.1"/>
</dbReference>
<dbReference type="AlphaFoldDB" id="A0A4Q7KMG5"/>
<evidence type="ECO:0000313" key="2">
    <source>
        <dbReference type="EMBL" id="RZS37735.1"/>
    </source>
</evidence>
<keyword evidence="3" id="KW-1185">Reference proteome</keyword>
<evidence type="ECO:0000313" key="3">
    <source>
        <dbReference type="Proteomes" id="UP000294257"/>
    </source>
</evidence>
<gene>
    <name evidence="2" type="ORF">EV193_105293</name>
</gene>
<keyword evidence="1" id="KW-0472">Membrane</keyword>
<dbReference type="EMBL" id="SGWQ01000005">
    <property type="protein sequence ID" value="RZS37735.1"/>
    <property type="molecule type" value="Genomic_DNA"/>
</dbReference>
<name>A0A4Q7KMG5_9PSEU</name>
<organism evidence="2 3">
    <name type="scientific">Herbihabitans rhizosphaerae</name>
    <dbReference type="NCBI Taxonomy" id="1872711"/>
    <lineage>
        <taxon>Bacteria</taxon>
        <taxon>Bacillati</taxon>
        <taxon>Actinomycetota</taxon>
        <taxon>Actinomycetes</taxon>
        <taxon>Pseudonocardiales</taxon>
        <taxon>Pseudonocardiaceae</taxon>
        <taxon>Herbihabitans</taxon>
    </lineage>
</organism>
<feature type="transmembrane region" description="Helical" evidence="1">
    <location>
        <begin position="118"/>
        <end position="137"/>
    </location>
</feature>
<keyword evidence="1" id="KW-1133">Transmembrane helix</keyword>
<feature type="transmembrane region" description="Helical" evidence="1">
    <location>
        <begin position="44"/>
        <end position="63"/>
    </location>
</feature>
<reference evidence="2 3" key="1">
    <citation type="submission" date="2019-02" db="EMBL/GenBank/DDBJ databases">
        <title>Genomic Encyclopedia of Type Strains, Phase IV (KMG-IV): sequencing the most valuable type-strain genomes for metagenomic binning, comparative biology and taxonomic classification.</title>
        <authorList>
            <person name="Goeker M."/>
        </authorList>
    </citation>
    <scope>NUCLEOTIDE SEQUENCE [LARGE SCALE GENOMIC DNA]</scope>
    <source>
        <strain evidence="2 3">DSM 101727</strain>
    </source>
</reference>
<feature type="transmembrane region" description="Helical" evidence="1">
    <location>
        <begin position="203"/>
        <end position="221"/>
    </location>
</feature>
<comment type="caution">
    <text evidence="2">The sequence shown here is derived from an EMBL/GenBank/DDBJ whole genome shotgun (WGS) entry which is preliminary data.</text>
</comment>
<feature type="transmembrane region" description="Helical" evidence="1">
    <location>
        <begin position="12"/>
        <end position="32"/>
    </location>
</feature>
<evidence type="ECO:0000256" key="1">
    <source>
        <dbReference type="SAM" id="Phobius"/>
    </source>
</evidence>
<feature type="transmembrane region" description="Helical" evidence="1">
    <location>
        <begin position="350"/>
        <end position="378"/>
    </location>
</feature>
<sequence>MRKRALAVGDRAWYLIFLGAFAITTLVNTGGVRTALVGTAPPDPAGALAALAVFTLIAVKSLWRKGFLWRSAADLTWADFLPGTRERVLYARLVWAGVWRLGLLAYAGAVLARTHEVPPAHLAVVVSVGGAALLVALDRGRRAVPTAGRAALVHAWGERVVRSVALSFLDPMMMLPPAGRVSLGGRVTALRLAVIGVLSRARYLVDALVLAVVVVIVHRVFPALSPTWPVAIAGYLALVPFGGGLADLWRNPGRRRWLSGSDTAIRVTHGALIALVGAVWTALVLAGCAIFGQGLAMPHTLLVMLVVSAAVVRTVARPMPSYDDLMIVDVGFGLVPMRLVVQTVRGPDVALLGVLILSGAGLLESCVVAALVVAVCVLR</sequence>
<feature type="transmembrane region" description="Helical" evidence="1">
    <location>
        <begin position="227"/>
        <end position="249"/>
    </location>
</feature>
<keyword evidence="1" id="KW-0812">Transmembrane</keyword>
<dbReference type="Proteomes" id="UP000294257">
    <property type="component" value="Unassembled WGS sequence"/>
</dbReference>
<accession>A0A4Q7KMG5</accession>
<feature type="transmembrane region" description="Helical" evidence="1">
    <location>
        <begin position="93"/>
        <end position="112"/>
    </location>
</feature>
<protein>
    <submittedName>
        <fullName evidence="2">Uncharacterized protein</fullName>
    </submittedName>
</protein>
<proteinExistence type="predicted"/>
<feature type="transmembrane region" description="Helical" evidence="1">
    <location>
        <begin position="270"/>
        <end position="292"/>
    </location>
</feature>
<dbReference type="OrthoDB" id="3597229at2"/>